<evidence type="ECO:0000313" key="5">
    <source>
        <dbReference type="Ensembl" id="ENSSGRP00000032021.1"/>
    </source>
</evidence>
<evidence type="ECO:0000259" key="4">
    <source>
        <dbReference type="PROSITE" id="PS51842"/>
    </source>
</evidence>
<dbReference type="GO" id="GO:0045095">
    <property type="term" value="C:keratin filament"/>
    <property type="evidence" value="ECO:0007669"/>
    <property type="project" value="InterPro"/>
</dbReference>
<keyword evidence="1" id="KW-0403">Intermediate filament</keyword>
<dbReference type="GO" id="GO:0031424">
    <property type="term" value="P:keratinization"/>
    <property type="evidence" value="ECO:0007669"/>
    <property type="project" value="TreeGrafter"/>
</dbReference>
<evidence type="ECO:0000256" key="3">
    <source>
        <dbReference type="SAM" id="Coils"/>
    </source>
</evidence>
<evidence type="ECO:0000313" key="6">
    <source>
        <dbReference type="Proteomes" id="UP000472262"/>
    </source>
</evidence>
<dbReference type="FunFam" id="1.20.5.1160:FF:000001">
    <property type="entry name" value="Keratin type II"/>
    <property type="match status" value="1"/>
</dbReference>
<dbReference type="GO" id="GO:0045109">
    <property type="term" value="P:intermediate filament organization"/>
    <property type="evidence" value="ECO:0007669"/>
    <property type="project" value="TreeGrafter"/>
</dbReference>
<dbReference type="Pfam" id="PF00038">
    <property type="entry name" value="Filament"/>
    <property type="match status" value="2"/>
</dbReference>
<keyword evidence="2 3" id="KW-0175">Coiled coil</keyword>
<protein>
    <submittedName>
        <fullName evidence="5">Si:dkey-222f2.1</fullName>
    </submittedName>
</protein>
<dbReference type="PROSITE" id="PS51842">
    <property type="entry name" value="IF_ROD_2"/>
    <property type="match status" value="1"/>
</dbReference>
<dbReference type="InterPro" id="IPR039008">
    <property type="entry name" value="IF_rod_dom"/>
</dbReference>
<dbReference type="InterPro" id="IPR032444">
    <property type="entry name" value="Keratin_2_head"/>
</dbReference>
<proteinExistence type="predicted"/>
<dbReference type="Ensembl" id="ENSSGRT00000034367.1">
    <property type="protein sequence ID" value="ENSSGRP00000032021.1"/>
    <property type="gene ID" value="ENSSGRG00000017934.1"/>
</dbReference>
<dbReference type="Gene3D" id="1.20.5.170">
    <property type="match status" value="1"/>
</dbReference>
<dbReference type="PRINTS" id="PR01276">
    <property type="entry name" value="TYPE2KERATIN"/>
</dbReference>
<dbReference type="AlphaFoldDB" id="A0A672M0Z9"/>
<keyword evidence="6" id="KW-1185">Reference proteome</keyword>
<accession>A0A672M0Z9</accession>
<dbReference type="GO" id="GO:0030280">
    <property type="term" value="F:structural constituent of skin epidermis"/>
    <property type="evidence" value="ECO:0007669"/>
    <property type="project" value="TreeGrafter"/>
</dbReference>
<dbReference type="FunFam" id="1.20.5.170:FF:000004">
    <property type="entry name" value="Keratin, type II cytoskeletal 5"/>
    <property type="match status" value="1"/>
</dbReference>
<dbReference type="InterPro" id="IPR003054">
    <property type="entry name" value="Keratin_II"/>
</dbReference>
<reference evidence="5" key="1">
    <citation type="submission" date="2025-08" db="UniProtKB">
        <authorList>
            <consortium name="Ensembl"/>
        </authorList>
    </citation>
    <scope>IDENTIFICATION</scope>
</reference>
<dbReference type="PANTHER" id="PTHR45616">
    <property type="entry name" value="GATA-TYPE DOMAIN-CONTAINING PROTEIN"/>
    <property type="match status" value="1"/>
</dbReference>
<organism evidence="5 6">
    <name type="scientific">Sinocyclocheilus grahami</name>
    <name type="common">Dianchi golden-line fish</name>
    <name type="synonym">Barbus grahami</name>
    <dbReference type="NCBI Taxonomy" id="75366"/>
    <lineage>
        <taxon>Eukaryota</taxon>
        <taxon>Metazoa</taxon>
        <taxon>Chordata</taxon>
        <taxon>Craniata</taxon>
        <taxon>Vertebrata</taxon>
        <taxon>Euteleostomi</taxon>
        <taxon>Actinopterygii</taxon>
        <taxon>Neopterygii</taxon>
        <taxon>Teleostei</taxon>
        <taxon>Ostariophysi</taxon>
        <taxon>Cypriniformes</taxon>
        <taxon>Cyprinidae</taxon>
        <taxon>Cyprininae</taxon>
        <taxon>Sinocyclocheilus</taxon>
    </lineage>
</organism>
<feature type="domain" description="IF rod" evidence="4">
    <location>
        <begin position="79"/>
        <end position="334"/>
    </location>
</feature>
<dbReference type="Gene3D" id="1.20.5.1160">
    <property type="entry name" value="Vasodilator-stimulated phosphoprotein"/>
    <property type="match status" value="1"/>
</dbReference>
<dbReference type="SUPFAM" id="SSF64593">
    <property type="entry name" value="Intermediate filament protein, coiled coil region"/>
    <property type="match status" value="3"/>
</dbReference>
<dbReference type="Pfam" id="PF16208">
    <property type="entry name" value="Keratin_2_head"/>
    <property type="match status" value="1"/>
</dbReference>
<feature type="coiled-coil region" evidence="3">
    <location>
        <begin position="83"/>
        <end position="187"/>
    </location>
</feature>
<dbReference type="SMART" id="SM01391">
    <property type="entry name" value="Filament"/>
    <property type="match status" value="1"/>
</dbReference>
<dbReference type="GO" id="GO:0005615">
    <property type="term" value="C:extracellular space"/>
    <property type="evidence" value="ECO:0007669"/>
    <property type="project" value="TreeGrafter"/>
</dbReference>
<reference evidence="5" key="2">
    <citation type="submission" date="2025-09" db="UniProtKB">
        <authorList>
            <consortium name="Ensembl"/>
        </authorList>
    </citation>
    <scope>IDENTIFICATION</scope>
</reference>
<dbReference type="PANTHER" id="PTHR45616:SF9">
    <property type="entry name" value="KERATIN, TYPE II CYTOSKELETAL 8-RELATED"/>
    <property type="match status" value="1"/>
</dbReference>
<name>A0A672M0Z9_SINGR</name>
<evidence type="ECO:0000256" key="2">
    <source>
        <dbReference type="ARBA" id="ARBA00023054"/>
    </source>
</evidence>
<evidence type="ECO:0000256" key="1">
    <source>
        <dbReference type="ARBA" id="ARBA00022754"/>
    </source>
</evidence>
<feature type="coiled-coil region" evidence="3">
    <location>
        <begin position="246"/>
        <end position="326"/>
    </location>
</feature>
<dbReference type="Proteomes" id="UP000472262">
    <property type="component" value="Unassembled WGS sequence"/>
</dbReference>
<sequence>MSLRSKRISSSSSVRSSGKMGGYGYSSLSGISLGASAPSFSTSSAYLGPPITSVSVNKSLLAPLNLEIDPNIQMVRTKEKEQIKSLNNRFATFIDKVRFLEQQNKMLETKFELLQGQTLGRSNVEPMFEAYMANLRRQMDVVNNDRTKLDGELRNMQGLVEDFKHKYEDEINKRNNLENDFVILKKDVDSAYLVKADLEDKVGALTDEINFLRTIYDEVIVLIVFPSRAAQFDQMSSQAIQYNDELRNTKGEIADINRMISRLQSEIEVIKSQRSNLENQIAEAEDRGEMTVKEAKGRIKDLEEALQRAKQDMARQLREYQELMNVKLALDIEIHYFGHNVYATSVYLVYLQPDTPSQQTDLISPLEKITVQTVLKP</sequence>